<dbReference type="InterPro" id="IPR001486">
    <property type="entry name" value="Hemoglobin_trunc"/>
</dbReference>
<protein>
    <submittedName>
        <fullName evidence="7">Globin</fullName>
    </submittedName>
</protein>
<dbReference type="InterPro" id="IPR012292">
    <property type="entry name" value="Globin/Proto"/>
</dbReference>
<gene>
    <name evidence="7" type="ORF">G4D63_02515</name>
</gene>
<evidence type="ECO:0000256" key="3">
    <source>
        <dbReference type="ARBA" id="ARBA00022617"/>
    </source>
</evidence>
<dbReference type="InterPro" id="IPR019795">
    <property type="entry name" value="Globin_bac-like_CS"/>
</dbReference>
<evidence type="ECO:0000256" key="5">
    <source>
        <dbReference type="ARBA" id="ARBA00023004"/>
    </source>
</evidence>
<keyword evidence="5" id="KW-0408">Iron</keyword>
<dbReference type="InterPro" id="IPR044203">
    <property type="entry name" value="GlbO/GLB3-like"/>
</dbReference>
<evidence type="ECO:0000256" key="1">
    <source>
        <dbReference type="ARBA" id="ARBA00001971"/>
    </source>
</evidence>
<dbReference type="RefSeq" id="WP_163177359.1">
    <property type="nucleotide sequence ID" value="NZ_JAAIWM010000001.1"/>
</dbReference>
<evidence type="ECO:0000313" key="7">
    <source>
        <dbReference type="EMBL" id="NEY70604.1"/>
    </source>
</evidence>
<dbReference type="InterPro" id="IPR009050">
    <property type="entry name" value="Globin-like_sf"/>
</dbReference>
<dbReference type="Gene3D" id="1.10.490.10">
    <property type="entry name" value="Globins"/>
    <property type="match status" value="1"/>
</dbReference>
<dbReference type="EMBL" id="JAAIWM010000001">
    <property type="protein sequence ID" value="NEY70604.1"/>
    <property type="molecule type" value="Genomic_DNA"/>
</dbReference>
<reference evidence="7 8" key="1">
    <citation type="submission" date="2020-02" db="EMBL/GenBank/DDBJ databases">
        <title>Bacillus aquiflavi sp. nov., isolated from yellow water of strong flavor Chinese baijiu in Yibin region of China.</title>
        <authorList>
            <person name="Xie J."/>
        </authorList>
    </citation>
    <scope>NUCLEOTIDE SEQUENCE [LARGE SCALE GENOMIC DNA]</scope>
    <source>
        <strain evidence="7 8">SA4</strain>
    </source>
</reference>
<dbReference type="GO" id="GO:0005344">
    <property type="term" value="F:oxygen carrier activity"/>
    <property type="evidence" value="ECO:0007669"/>
    <property type="project" value="InterPro"/>
</dbReference>
<evidence type="ECO:0000256" key="4">
    <source>
        <dbReference type="ARBA" id="ARBA00022723"/>
    </source>
</evidence>
<dbReference type="GO" id="GO:0019825">
    <property type="term" value="F:oxygen binding"/>
    <property type="evidence" value="ECO:0007669"/>
    <property type="project" value="InterPro"/>
</dbReference>
<dbReference type="PROSITE" id="PS01213">
    <property type="entry name" value="GLOBIN_FAM_2"/>
    <property type="match status" value="1"/>
</dbReference>
<dbReference type="Proteomes" id="UP000481043">
    <property type="component" value="Unassembled WGS sequence"/>
</dbReference>
<proteinExistence type="inferred from homology"/>
<dbReference type="PANTHER" id="PTHR47366:SF1">
    <property type="entry name" value="TWO-ON-TWO HEMOGLOBIN-3"/>
    <property type="match status" value="1"/>
</dbReference>
<evidence type="ECO:0000256" key="6">
    <source>
        <dbReference type="ARBA" id="ARBA00034496"/>
    </source>
</evidence>
<dbReference type="CDD" id="cd14772">
    <property type="entry name" value="TrHb2_Bs-trHb-like_O"/>
    <property type="match status" value="1"/>
</dbReference>
<keyword evidence="2" id="KW-0813">Transport</keyword>
<dbReference type="AlphaFoldDB" id="A0A6M0Q337"/>
<comment type="similarity">
    <text evidence="6">Belongs to the truncated hemoglobin family. Group II subfamily.</text>
</comment>
<dbReference type="SUPFAM" id="SSF46458">
    <property type="entry name" value="Globin-like"/>
    <property type="match status" value="1"/>
</dbReference>
<dbReference type="GO" id="GO:0046872">
    <property type="term" value="F:metal ion binding"/>
    <property type="evidence" value="ECO:0007669"/>
    <property type="project" value="UniProtKB-KW"/>
</dbReference>
<dbReference type="GO" id="GO:0020037">
    <property type="term" value="F:heme binding"/>
    <property type="evidence" value="ECO:0007669"/>
    <property type="project" value="InterPro"/>
</dbReference>
<dbReference type="PANTHER" id="PTHR47366">
    <property type="entry name" value="TWO-ON-TWO HEMOGLOBIN-3"/>
    <property type="match status" value="1"/>
</dbReference>
<keyword evidence="8" id="KW-1185">Reference proteome</keyword>
<organism evidence="7 8">
    <name type="scientific">Bacillus mesophilus</name>
    <dbReference type="NCBI Taxonomy" id="1808955"/>
    <lineage>
        <taxon>Bacteria</taxon>
        <taxon>Bacillati</taxon>
        <taxon>Bacillota</taxon>
        <taxon>Bacilli</taxon>
        <taxon>Bacillales</taxon>
        <taxon>Bacillaceae</taxon>
        <taxon>Bacillus</taxon>
    </lineage>
</organism>
<dbReference type="Pfam" id="PF01152">
    <property type="entry name" value="Bac_globin"/>
    <property type="match status" value="1"/>
</dbReference>
<name>A0A6M0Q337_9BACI</name>
<comment type="cofactor">
    <cofactor evidence="1">
        <name>heme</name>
        <dbReference type="ChEBI" id="CHEBI:30413"/>
    </cofactor>
</comment>
<evidence type="ECO:0000256" key="2">
    <source>
        <dbReference type="ARBA" id="ARBA00022448"/>
    </source>
</evidence>
<keyword evidence="4" id="KW-0479">Metal-binding</keyword>
<dbReference type="FunFam" id="1.10.490.10:FF:000004">
    <property type="entry name" value="Group 2 hemoglobin yjbI"/>
    <property type="match status" value="1"/>
</dbReference>
<accession>A0A6M0Q337</accession>
<sequence>MTEQEYGNTPFQAIGGEEVISRLVDAFYNRVARHPDLKPIFPEDLKETARKQKQFLTQYLGGPALYTEEHGHPMLRARHLPFEITPTRAKAWIACMDEAMDEIGLEGDLREGLYQRLVLTAQHMINTPEPKEESRRE</sequence>
<comment type="caution">
    <text evidence="7">The sequence shown here is derived from an EMBL/GenBank/DDBJ whole genome shotgun (WGS) entry which is preliminary data.</text>
</comment>
<evidence type="ECO:0000313" key="8">
    <source>
        <dbReference type="Proteomes" id="UP000481043"/>
    </source>
</evidence>
<keyword evidence="3" id="KW-0349">Heme</keyword>